<evidence type="ECO:0000256" key="4">
    <source>
        <dbReference type="ARBA" id="ARBA00014846"/>
    </source>
</evidence>
<evidence type="ECO:0000256" key="7">
    <source>
        <dbReference type="ARBA" id="ARBA00022777"/>
    </source>
</evidence>
<comment type="catalytic activity">
    <reaction evidence="9">
        <text>1D-myo-inositol 1,3,4,5,6-pentakisphosphate + ATP = 1D-myo-inositol hexakisphosphate + ADP + H(+)</text>
        <dbReference type="Rhea" id="RHEA:20313"/>
        <dbReference type="ChEBI" id="CHEBI:15378"/>
        <dbReference type="ChEBI" id="CHEBI:30616"/>
        <dbReference type="ChEBI" id="CHEBI:57733"/>
        <dbReference type="ChEBI" id="CHEBI:58130"/>
        <dbReference type="ChEBI" id="CHEBI:456216"/>
        <dbReference type="EC" id="2.7.1.158"/>
    </reaction>
</comment>
<keyword evidence="7 9" id="KW-0418">Kinase</keyword>
<evidence type="ECO:0000256" key="5">
    <source>
        <dbReference type="ARBA" id="ARBA00022679"/>
    </source>
</evidence>
<dbReference type="EC" id="2.7.1.158" evidence="3 9"/>
<evidence type="ECO:0000256" key="6">
    <source>
        <dbReference type="ARBA" id="ARBA00022741"/>
    </source>
</evidence>
<sequence length="340" mass="37553">MNNITSLPPPDQCEITFVGEGAANVVFKVLITTPPSTHDDEVYHKFKDHLLRVPKANTTAYSYHDLQSHWESAIVPRFPPSNLVHQQLLHWTSPHDVISRLNSALASIDDTRRPDFRGSRIAHVTIGMLVADMNQTHLTDTVFEFKPKWLAQSPSAPPTATRCRTCARVAQKQQHKNKSPPPRPSPCPLTLLSHNTTSSPPPSNALLTRLAGDAAPLTPSAARRLAHWLQTNTLLPRLRDLQVEFDPVGPLSVDKDGEGMERLQLAMTLRDCSCYVRIPADGGGEGDGVEARLGDLDRKNGEGKLGYWRETERGLVEGGFTRGRGWGVCWGVKGGWLMDS</sequence>
<evidence type="ECO:0000256" key="2">
    <source>
        <dbReference type="ARBA" id="ARBA00008305"/>
    </source>
</evidence>
<proteinExistence type="inferred from homology"/>
<keyword evidence="6 9" id="KW-0547">Nucleotide-binding</keyword>
<dbReference type="Proteomes" id="UP001172155">
    <property type="component" value="Unassembled WGS sequence"/>
</dbReference>
<accession>A0AA40BQB1</accession>
<comment type="caution">
    <text evidence="11">The sequence shown here is derived from an EMBL/GenBank/DDBJ whole genome shotgun (WGS) entry which is preliminary data.</text>
</comment>
<dbReference type="GO" id="GO:0005524">
    <property type="term" value="F:ATP binding"/>
    <property type="evidence" value="ECO:0007669"/>
    <property type="project" value="UniProtKB-KW"/>
</dbReference>
<comment type="similarity">
    <text evidence="2">Belongs to the IPK1 type 1 family.</text>
</comment>
<organism evidence="11 12">
    <name type="scientific">Schizothecium vesticola</name>
    <dbReference type="NCBI Taxonomy" id="314040"/>
    <lineage>
        <taxon>Eukaryota</taxon>
        <taxon>Fungi</taxon>
        <taxon>Dikarya</taxon>
        <taxon>Ascomycota</taxon>
        <taxon>Pezizomycotina</taxon>
        <taxon>Sordariomycetes</taxon>
        <taxon>Sordariomycetidae</taxon>
        <taxon>Sordariales</taxon>
        <taxon>Schizotheciaceae</taxon>
        <taxon>Schizothecium</taxon>
    </lineage>
</organism>
<feature type="region of interest" description="Disordered" evidence="10">
    <location>
        <begin position="168"/>
        <end position="203"/>
    </location>
</feature>
<protein>
    <recommendedName>
        <fullName evidence="4 9">Inositol-pentakisphosphate 2-kinase</fullName>
        <ecNumber evidence="3 9">2.7.1.158</ecNumber>
    </recommendedName>
</protein>
<name>A0AA40BQB1_9PEZI</name>
<feature type="compositionally biased region" description="Low complexity" evidence="10">
    <location>
        <begin position="188"/>
        <end position="203"/>
    </location>
</feature>
<keyword evidence="12" id="KW-1185">Reference proteome</keyword>
<dbReference type="Pfam" id="PF06090">
    <property type="entry name" value="Ins_P5_2-kin"/>
    <property type="match status" value="1"/>
</dbReference>
<evidence type="ECO:0000313" key="12">
    <source>
        <dbReference type="Proteomes" id="UP001172155"/>
    </source>
</evidence>
<dbReference type="InterPro" id="IPR009286">
    <property type="entry name" value="Ins_P5_2-kin"/>
</dbReference>
<dbReference type="GO" id="GO:0005634">
    <property type="term" value="C:nucleus"/>
    <property type="evidence" value="ECO:0007669"/>
    <property type="project" value="TreeGrafter"/>
</dbReference>
<dbReference type="AlphaFoldDB" id="A0AA40BQB1"/>
<keyword evidence="8 9" id="KW-0067">ATP-binding</keyword>
<comment type="function">
    <text evidence="1">Has kinase activity and phosphorylates inositol-1,3,4,5,6-pentakisphosphate (Ins(1,3,4,5,6)P5) to produce 1,2,3,4,5,6-hexakisphosphate (InsP6), also known as phytate.</text>
</comment>
<dbReference type="GO" id="GO:0035299">
    <property type="term" value="F:inositol-1,3,4,5,6-pentakisphosphate 2-kinase activity"/>
    <property type="evidence" value="ECO:0007669"/>
    <property type="project" value="UniProtKB-EC"/>
</dbReference>
<dbReference type="GO" id="GO:0032958">
    <property type="term" value="P:inositol phosphate biosynthetic process"/>
    <property type="evidence" value="ECO:0007669"/>
    <property type="project" value="TreeGrafter"/>
</dbReference>
<evidence type="ECO:0000256" key="3">
    <source>
        <dbReference type="ARBA" id="ARBA00012023"/>
    </source>
</evidence>
<evidence type="ECO:0000313" key="11">
    <source>
        <dbReference type="EMBL" id="KAK0738415.1"/>
    </source>
</evidence>
<evidence type="ECO:0000256" key="10">
    <source>
        <dbReference type="SAM" id="MobiDB-lite"/>
    </source>
</evidence>
<reference evidence="11" key="1">
    <citation type="submission" date="2023-06" db="EMBL/GenBank/DDBJ databases">
        <title>Genome-scale phylogeny and comparative genomics of the fungal order Sordariales.</title>
        <authorList>
            <consortium name="Lawrence Berkeley National Laboratory"/>
            <person name="Hensen N."/>
            <person name="Bonometti L."/>
            <person name="Westerberg I."/>
            <person name="Brannstrom I.O."/>
            <person name="Guillou S."/>
            <person name="Cros-Aarteil S."/>
            <person name="Calhoun S."/>
            <person name="Haridas S."/>
            <person name="Kuo A."/>
            <person name="Mondo S."/>
            <person name="Pangilinan J."/>
            <person name="Riley R."/>
            <person name="LaButti K."/>
            <person name="Andreopoulos B."/>
            <person name="Lipzen A."/>
            <person name="Chen C."/>
            <person name="Yanf M."/>
            <person name="Daum C."/>
            <person name="Ng V."/>
            <person name="Clum A."/>
            <person name="Steindorff A."/>
            <person name="Ohm R."/>
            <person name="Martin F."/>
            <person name="Silar P."/>
            <person name="Natvig D."/>
            <person name="Lalanne C."/>
            <person name="Gautier V."/>
            <person name="Ament-velasquez S.L."/>
            <person name="Kruys A."/>
            <person name="Hutchinson M.I."/>
            <person name="Powell A.J."/>
            <person name="Barry K."/>
            <person name="Miller A.N."/>
            <person name="Grigoriev I.V."/>
            <person name="Debuchy R."/>
            <person name="Gladieux P."/>
            <person name="Thoren M.H."/>
            <person name="Johannesson H."/>
        </authorList>
    </citation>
    <scope>NUCLEOTIDE SEQUENCE</scope>
    <source>
        <strain evidence="11">SMH3187-1</strain>
    </source>
</reference>
<evidence type="ECO:0000256" key="8">
    <source>
        <dbReference type="ARBA" id="ARBA00022840"/>
    </source>
</evidence>
<evidence type="ECO:0000256" key="9">
    <source>
        <dbReference type="RuleBase" id="RU364126"/>
    </source>
</evidence>
<gene>
    <name evidence="11" type="ORF">B0T18DRAFT_433226</name>
</gene>
<dbReference type="PANTHER" id="PTHR14456">
    <property type="entry name" value="INOSITOL POLYPHOSPHATE KINASE 1"/>
    <property type="match status" value="1"/>
</dbReference>
<dbReference type="PANTHER" id="PTHR14456:SF2">
    <property type="entry name" value="INOSITOL-PENTAKISPHOSPHATE 2-KINASE"/>
    <property type="match status" value="1"/>
</dbReference>
<comment type="function">
    <text evidence="9">Phosphorylates Ins(1,3,4,5,6)P5 at position 2 to form Ins(1,2,3,4,5,6)P6 (InsP6 or phytate).</text>
</comment>
<comment type="domain">
    <text evidence="9">The EXKPK motif is conserved in inositol-pentakisphosphate 2-kinases of both family 1 and 2.</text>
</comment>
<evidence type="ECO:0000256" key="1">
    <source>
        <dbReference type="ARBA" id="ARBA00003979"/>
    </source>
</evidence>
<dbReference type="EMBL" id="JAUKUD010000007">
    <property type="protein sequence ID" value="KAK0738415.1"/>
    <property type="molecule type" value="Genomic_DNA"/>
</dbReference>
<keyword evidence="5 9" id="KW-0808">Transferase</keyword>